<protein>
    <submittedName>
        <fullName evidence="1">Uncharacterized protein</fullName>
    </submittedName>
</protein>
<accession>A0A1M7RM11</accession>
<name>A0A1M7RM11_9ACTN</name>
<evidence type="ECO:0000313" key="2">
    <source>
        <dbReference type="Proteomes" id="UP000184440"/>
    </source>
</evidence>
<sequence length="119" mass="12780">MGKRDGSDKLTEVRVELRGGPAGYTTVPVYRDNRHQLPATVEVGVTGGILEYKLTSAVTDPDGYPIYRCPTNWRLAVRPAQPVPTAPPSPASVGAPTEEIDPLDALLAELDAKDAEGRR</sequence>
<evidence type="ECO:0000313" key="1">
    <source>
        <dbReference type="EMBL" id="SHN47156.1"/>
    </source>
</evidence>
<reference evidence="1 2" key="1">
    <citation type="submission" date="2016-11" db="EMBL/GenBank/DDBJ databases">
        <authorList>
            <person name="Jaros S."/>
            <person name="Januszkiewicz K."/>
            <person name="Wedrychowicz H."/>
        </authorList>
    </citation>
    <scope>NUCLEOTIDE SEQUENCE [LARGE SCALE GENOMIC DNA]</scope>
    <source>
        <strain evidence="1 2">DSM 46144</strain>
    </source>
</reference>
<gene>
    <name evidence="1" type="ORF">SAMN05443668_1214</name>
</gene>
<proteinExistence type="predicted"/>
<organism evidence="1 2">
    <name type="scientific">Cryptosporangium aurantiacum</name>
    <dbReference type="NCBI Taxonomy" id="134849"/>
    <lineage>
        <taxon>Bacteria</taxon>
        <taxon>Bacillati</taxon>
        <taxon>Actinomycetota</taxon>
        <taxon>Actinomycetes</taxon>
        <taxon>Cryptosporangiales</taxon>
        <taxon>Cryptosporangiaceae</taxon>
        <taxon>Cryptosporangium</taxon>
    </lineage>
</organism>
<dbReference type="AlphaFoldDB" id="A0A1M7RM11"/>
<dbReference type="Proteomes" id="UP000184440">
    <property type="component" value="Unassembled WGS sequence"/>
</dbReference>
<keyword evidence="2" id="KW-1185">Reference proteome</keyword>
<dbReference type="EMBL" id="FRCS01000021">
    <property type="protein sequence ID" value="SHN47156.1"/>
    <property type="molecule type" value="Genomic_DNA"/>
</dbReference>